<dbReference type="PANTHER" id="PTHR33164">
    <property type="entry name" value="TRANSCRIPTIONAL REGULATOR, MARR FAMILY"/>
    <property type="match status" value="1"/>
</dbReference>
<dbReference type="AlphaFoldDB" id="A0A917B7Y0"/>
<accession>A0A917B7Y0</accession>
<dbReference type="Gene3D" id="1.10.10.10">
    <property type="entry name" value="Winged helix-like DNA-binding domain superfamily/Winged helix DNA-binding domain"/>
    <property type="match status" value="1"/>
</dbReference>
<dbReference type="SMART" id="SM00347">
    <property type="entry name" value="HTH_MARR"/>
    <property type="match status" value="1"/>
</dbReference>
<dbReference type="PROSITE" id="PS50995">
    <property type="entry name" value="HTH_MARR_2"/>
    <property type="match status" value="1"/>
</dbReference>
<comment type="caution">
    <text evidence="2">The sequence shown here is derived from an EMBL/GenBank/DDBJ whole genome shotgun (WGS) entry which is preliminary data.</text>
</comment>
<feature type="domain" description="HTH marR-type" evidence="1">
    <location>
        <begin position="15"/>
        <end position="143"/>
    </location>
</feature>
<dbReference type="InterPro" id="IPR039422">
    <property type="entry name" value="MarR/SlyA-like"/>
</dbReference>
<dbReference type="Proteomes" id="UP000598775">
    <property type="component" value="Unassembled WGS sequence"/>
</dbReference>
<protein>
    <submittedName>
        <fullName evidence="2">MarR family transcriptional regulator</fullName>
    </submittedName>
</protein>
<dbReference type="InterPro" id="IPR036390">
    <property type="entry name" value="WH_DNA-bd_sf"/>
</dbReference>
<dbReference type="RefSeq" id="WP_188678382.1">
    <property type="nucleotide sequence ID" value="NZ_BMGP01000004.1"/>
</dbReference>
<dbReference type="PANTHER" id="PTHR33164:SF104">
    <property type="entry name" value="TRANSCRIPTIONAL REGULATORY PROTEIN"/>
    <property type="match status" value="1"/>
</dbReference>
<evidence type="ECO:0000259" key="1">
    <source>
        <dbReference type="PROSITE" id="PS50995"/>
    </source>
</evidence>
<dbReference type="GO" id="GO:0006950">
    <property type="term" value="P:response to stress"/>
    <property type="evidence" value="ECO:0007669"/>
    <property type="project" value="TreeGrafter"/>
</dbReference>
<proteinExistence type="predicted"/>
<dbReference type="EMBL" id="BMGP01000004">
    <property type="protein sequence ID" value="GGF29097.1"/>
    <property type="molecule type" value="Genomic_DNA"/>
</dbReference>
<dbReference type="SUPFAM" id="SSF46785">
    <property type="entry name" value="Winged helix' DNA-binding domain"/>
    <property type="match status" value="1"/>
</dbReference>
<evidence type="ECO:0000313" key="2">
    <source>
        <dbReference type="EMBL" id="GGF29097.1"/>
    </source>
</evidence>
<dbReference type="InterPro" id="IPR000835">
    <property type="entry name" value="HTH_MarR-typ"/>
</dbReference>
<dbReference type="Pfam" id="PF12802">
    <property type="entry name" value="MarR_2"/>
    <property type="match status" value="1"/>
</dbReference>
<evidence type="ECO:0000313" key="3">
    <source>
        <dbReference type="Proteomes" id="UP000598775"/>
    </source>
</evidence>
<sequence length="153" mass="16107">MSDRIADERLPLAFAQQILRLQGRLAQSVAPTLSARGLTAAEFDVIAALWSVGSPHQLRPKQLTGKLLLTTGGLSNVLRRLDAAKLIVRLPDPADGRSHNVQLTPAGVELARAATTSATAALQRSLSDVPPATLAAALEQLQSIHQAIEAPTA</sequence>
<dbReference type="GO" id="GO:0003700">
    <property type="term" value="F:DNA-binding transcription factor activity"/>
    <property type="evidence" value="ECO:0007669"/>
    <property type="project" value="InterPro"/>
</dbReference>
<name>A0A917B7Y0_9MICO</name>
<gene>
    <name evidence="2" type="ORF">GCM10011399_22770</name>
</gene>
<organism evidence="2 3">
    <name type="scientific">Subtercola lobariae</name>
    <dbReference type="NCBI Taxonomy" id="1588641"/>
    <lineage>
        <taxon>Bacteria</taxon>
        <taxon>Bacillati</taxon>
        <taxon>Actinomycetota</taxon>
        <taxon>Actinomycetes</taxon>
        <taxon>Micrococcales</taxon>
        <taxon>Microbacteriaceae</taxon>
        <taxon>Subtercola</taxon>
    </lineage>
</organism>
<dbReference type="InterPro" id="IPR036388">
    <property type="entry name" value="WH-like_DNA-bd_sf"/>
</dbReference>
<reference evidence="2 3" key="1">
    <citation type="journal article" date="2014" name="Int. J. Syst. Evol. Microbiol.">
        <title>Complete genome sequence of Corynebacterium casei LMG S-19264T (=DSM 44701T), isolated from a smear-ripened cheese.</title>
        <authorList>
            <consortium name="US DOE Joint Genome Institute (JGI-PGF)"/>
            <person name="Walter F."/>
            <person name="Albersmeier A."/>
            <person name="Kalinowski J."/>
            <person name="Ruckert C."/>
        </authorList>
    </citation>
    <scope>NUCLEOTIDE SEQUENCE [LARGE SCALE GENOMIC DNA]</scope>
    <source>
        <strain evidence="2 3">CGMCC 1.12976</strain>
    </source>
</reference>
<keyword evidence="3" id="KW-1185">Reference proteome</keyword>